<comment type="similarity">
    <text evidence="1">Belongs to the protein kinase superfamily. CMGC Ser/Thr protein kinase family. CDC2/CDKX subfamily.</text>
</comment>
<dbReference type="InterPro" id="IPR050108">
    <property type="entry name" value="CDK"/>
</dbReference>
<dbReference type="PANTHER" id="PTHR24056:SF107">
    <property type="entry name" value="CYCLIN-DEPENDENT KINASE 11A-RELATED"/>
    <property type="match status" value="1"/>
</dbReference>
<dbReference type="CDD" id="cd07843">
    <property type="entry name" value="STKc_CDC2L1"/>
    <property type="match status" value="1"/>
</dbReference>
<evidence type="ECO:0000256" key="8">
    <source>
        <dbReference type="ARBA" id="ARBA00039612"/>
    </source>
</evidence>
<keyword evidence="14" id="KW-1185">Reference proteome</keyword>
<dbReference type="GO" id="GO:0010556">
    <property type="term" value="P:regulation of macromolecule biosynthetic process"/>
    <property type="evidence" value="ECO:0007669"/>
    <property type="project" value="UniProtKB-ARBA"/>
</dbReference>
<dbReference type="Pfam" id="PF00069">
    <property type="entry name" value="Pkinase"/>
    <property type="match status" value="1"/>
</dbReference>
<evidence type="ECO:0000256" key="7">
    <source>
        <dbReference type="ARBA" id="ARBA00038543"/>
    </source>
</evidence>
<dbReference type="EMBL" id="LDAU01000197">
    <property type="protein sequence ID" value="KRX00029.1"/>
    <property type="molecule type" value="Genomic_DNA"/>
</dbReference>
<dbReference type="Proteomes" id="UP000054937">
    <property type="component" value="Unassembled WGS sequence"/>
</dbReference>
<dbReference type="OrthoDB" id="1732493at2759"/>
<dbReference type="GO" id="GO:0080090">
    <property type="term" value="P:regulation of primary metabolic process"/>
    <property type="evidence" value="ECO:0007669"/>
    <property type="project" value="UniProtKB-ARBA"/>
</dbReference>
<dbReference type="InParanoid" id="A0A0V0QCR7"/>
<dbReference type="GO" id="GO:0005634">
    <property type="term" value="C:nucleus"/>
    <property type="evidence" value="ECO:0007669"/>
    <property type="project" value="TreeGrafter"/>
</dbReference>
<dbReference type="PROSITE" id="PS00108">
    <property type="entry name" value="PROTEIN_KINASE_ST"/>
    <property type="match status" value="1"/>
</dbReference>
<organism evidence="13 14">
    <name type="scientific">Pseudocohnilembus persalinus</name>
    <name type="common">Ciliate</name>
    <dbReference type="NCBI Taxonomy" id="266149"/>
    <lineage>
        <taxon>Eukaryota</taxon>
        <taxon>Sar</taxon>
        <taxon>Alveolata</taxon>
        <taxon>Ciliophora</taxon>
        <taxon>Intramacronucleata</taxon>
        <taxon>Oligohymenophorea</taxon>
        <taxon>Scuticociliatia</taxon>
        <taxon>Philasterida</taxon>
        <taxon>Pseudocohnilembidae</taxon>
        <taxon>Pseudocohnilembus</taxon>
    </lineage>
</organism>
<dbReference type="GO" id="GO:0007346">
    <property type="term" value="P:regulation of mitotic cell cycle"/>
    <property type="evidence" value="ECO:0007669"/>
    <property type="project" value="TreeGrafter"/>
</dbReference>
<dbReference type="AlphaFoldDB" id="A0A0V0QCR7"/>
<evidence type="ECO:0000256" key="6">
    <source>
        <dbReference type="ARBA" id="ARBA00022840"/>
    </source>
</evidence>
<dbReference type="InterPro" id="IPR000719">
    <property type="entry name" value="Prot_kinase_dom"/>
</dbReference>
<sequence>MQKQENIDQLDEESSNSLFDAGENENNYKKSKILDTDSQDEEEQKNDDKNENDQDKKIQNLSKNTLSKQESKELAKKHAHEITEDEKKSLLRKRKICGFVQGCDSIENYEKLNKIHEGVYGVVYRAKDKLLNQICAIKKVKIDREKEKEGFPITSIREFNILLSLKHENIVGVKRIVVGPDLDKIFMIMEYCEHELKDLIDGMKFQFSEAEIKCLMQQFLKAMKYLHQKNIFHRDLKTSNILYTNKGVLKVCDFGLGRKFLGDKKAYTAVVVTLWYRAPELLLGNEKYNLSIDMWSVGCIFAELILRTPIFKGQGEMDQLQKIFEVVGTPSELSWKGWTQLKHARAVLKFPKYENKLKEVIGNSISEEGIDLLKQLLALDPARRITAAKALEHPWFKKMPLPQQTDLMPTFPDSNDIARDQRKKVKK</sequence>
<feature type="domain" description="Protein kinase" evidence="12">
    <location>
        <begin position="109"/>
        <end position="396"/>
    </location>
</feature>
<evidence type="ECO:0000313" key="14">
    <source>
        <dbReference type="Proteomes" id="UP000054937"/>
    </source>
</evidence>
<keyword evidence="4" id="KW-0547">Nucleotide-binding</keyword>
<keyword evidence="6" id="KW-0067">ATP-binding</keyword>
<dbReference type="SMART" id="SM00220">
    <property type="entry name" value="S_TKc"/>
    <property type="match status" value="1"/>
</dbReference>
<dbReference type="GO" id="GO:0005524">
    <property type="term" value="F:ATP binding"/>
    <property type="evidence" value="ECO:0007669"/>
    <property type="project" value="UniProtKB-KW"/>
</dbReference>
<dbReference type="Gene3D" id="1.10.510.10">
    <property type="entry name" value="Transferase(Phosphotransferase) domain 1"/>
    <property type="match status" value="1"/>
</dbReference>
<dbReference type="InterPro" id="IPR045267">
    <property type="entry name" value="CDK11/PITSLRE_STKc"/>
</dbReference>
<feature type="compositionally biased region" description="Basic and acidic residues" evidence="11">
    <location>
        <begin position="69"/>
        <end position="80"/>
    </location>
</feature>
<evidence type="ECO:0000256" key="3">
    <source>
        <dbReference type="ARBA" id="ARBA00022679"/>
    </source>
</evidence>
<dbReference type="FunCoup" id="A0A0V0QCR7">
    <property type="interactions" value="19"/>
</dbReference>
<dbReference type="OMA" id="WVARATN"/>
<dbReference type="FunFam" id="1.10.510.10:FF:000533">
    <property type="entry name" value="cyclin-dependent kinase 10"/>
    <property type="match status" value="1"/>
</dbReference>
<evidence type="ECO:0000256" key="10">
    <source>
        <dbReference type="ARBA" id="ARBA00042858"/>
    </source>
</evidence>
<feature type="compositionally biased region" description="Basic and acidic residues" evidence="11">
    <location>
        <begin position="46"/>
        <end position="58"/>
    </location>
</feature>
<dbReference type="PROSITE" id="PS50011">
    <property type="entry name" value="PROTEIN_KINASE_DOM"/>
    <property type="match status" value="1"/>
</dbReference>
<evidence type="ECO:0000313" key="13">
    <source>
        <dbReference type="EMBL" id="KRX00029.1"/>
    </source>
</evidence>
<evidence type="ECO:0000256" key="1">
    <source>
        <dbReference type="ARBA" id="ARBA00006485"/>
    </source>
</evidence>
<dbReference type="Gene3D" id="3.30.200.20">
    <property type="entry name" value="Phosphorylase Kinase, domain 1"/>
    <property type="match status" value="1"/>
</dbReference>
<accession>A0A0V0QCR7</accession>
<feature type="compositionally biased region" description="Basic and acidic residues" evidence="11">
    <location>
        <begin position="26"/>
        <end position="35"/>
    </location>
</feature>
<protein>
    <recommendedName>
        <fullName evidence="8">Cyclin-dependent kinase 2 homolog</fullName>
    </recommendedName>
    <alternativeName>
        <fullName evidence="9">Cell division control protein 2 homolog</fullName>
    </alternativeName>
    <alternativeName>
        <fullName evidence="10">cdc2-related kinase 2</fullName>
    </alternativeName>
</protein>
<dbReference type="GO" id="GO:0004674">
    <property type="term" value="F:protein serine/threonine kinase activity"/>
    <property type="evidence" value="ECO:0007669"/>
    <property type="project" value="UniProtKB-KW"/>
</dbReference>
<evidence type="ECO:0000256" key="5">
    <source>
        <dbReference type="ARBA" id="ARBA00022777"/>
    </source>
</evidence>
<evidence type="ECO:0000256" key="2">
    <source>
        <dbReference type="ARBA" id="ARBA00022527"/>
    </source>
</evidence>
<comment type="subunit">
    <text evidence="7">May form a complex composed of at least the catalytic subunit CRK2 and a cyclin.</text>
</comment>
<evidence type="ECO:0000256" key="4">
    <source>
        <dbReference type="ARBA" id="ARBA00022741"/>
    </source>
</evidence>
<dbReference type="SUPFAM" id="SSF56112">
    <property type="entry name" value="Protein kinase-like (PK-like)"/>
    <property type="match status" value="1"/>
</dbReference>
<proteinExistence type="inferred from homology"/>
<dbReference type="FunFam" id="3.30.200.20:FF:000172">
    <property type="entry name" value="cyclin-dependent kinase G-2 isoform X1"/>
    <property type="match status" value="1"/>
</dbReference>
<evidence type="ECO:0000259" key="12">
    <source>
        <dbReference type="PROSITE" id="PS50011"/>
    </source>
</evidence>
<keyword evidence="3" id="KW-0808">Transferase</keyword>
<keyword evidence="5 13" id="KW-0418">Kinase</keyword>
<dbReference type="InterPro" id="IPR008271">
    <property type="entry name" value="Ser/Thr_kinase_AS"/>
</dbReference>
<dbReference type="InterPro" id="IPR011009">
    <property type="entry name" value="Kinase-like_dom_sf"/>
</dbReference>
<evidence type="ECO:0000256" key="9">
    <source>
        <dbReference type="ARBA" id="ARBA00041902"/>
    </source>
</evidence>
<feature type="region of interest" description="Disordered" evidence="11">
    <location>
        <begin position="1"/>
        <end position="80"/>
    </location>
</feature>
<feature type="region of interest" description="Disordered" evidence="11">
    <location>
        <begin position="406"/>
        <end position="427"/>
    </location>
</feature>
<evidence type="ECO:0000256" key="11">
    <source>
        <dbReference type="SAM" id="MobiDB-lite"/>
    </source>
</evidence>
<keyword evidence="2" id="KW-0723">Serine/threonine-protein kinase</keyword>
<reference evidence="13 14" key="1">
    <citation type="journal article" date="2015" name="Sci. Rep.">
        <title>Genome of the facultative scuticociliatosis pathogen Pseudocohnilembus persalinus provides insight into its virulence through horizontal gene transfer.</title>
        <authorList>
            <person name="Xiong J."/>
            <person name="Wang G."/>
            <person name="Cheng J."/>
            <person name="Tian M."/>
            <person name="Pan X."/>
            <person name="Warren A."/>
            <person name="Jiang C."/>
            <person name="Yuan D."/>
            <person name="Miao W."/>
        </authorList>
    </citation>
    <scope>NUCLEOTIDE SEQUENCE [LARGE SCALE GENOMIC DNA]</scope>
    <source>
        <strain evidence="13">36N120E</strain>
    </source>
</reference>
<comment type="caution">
    <text evidence="13">The sequence shown here is derived from an EMBL/GenBank/DDBJ whole genome shotgun (WGS) entry which is preliminary data.</text>
</comment>
<name>A0A0V0QCR7_PSEPJ</name>
<gene>
    <name evidence="13" type="ORF">PPERSA_00179</name>
</gene>
<dbReference type="PANTHER" id="PTHR24056">
    <property type="entry name" value="CELL DIVISION PROTEIN KINASE"/>
    <property type="match status" value="1"/>
</dbReference>